<dbReference type="EMBL" id="JACHMH010000001">
    <property type="protein sequence ID" value="MBB4681602.1"/>
    <property type="molecule type" value="Genomic_DNA"/>
</dbReference>
<name>A0A7W7CIH5_9PSEU</name>
<dbReference type="GO" id="GO:0005615">
    <property type="term" value="C:extracellular space"/>
    <property type="evidence" value="ECO:0007669"/>
    <property type="project" value="TreeGrafter"/>
</dbReference>
<evidence type="ECO:0000256" key="7">
    <source>
        <dbReference type="RuleBase" id="RU003355"/>
    </source>
</evidence>
<feature type="chain" id="PRO_5039357059" evidence="8">
    <location>
        <begin position="26"/>
        <end position="525"/>
    </location>
</feature>
<dbReference type="GO" id="GO:0006508">
    <property type="term" value="P:proteolysis"/>
    <property type="evidence" value="ECO:0007669"/>
    <property type="project" value="UniProtKB-KW"/>
</dbReference>
<dbReference type="InterPro" id="IPR023828">
    <property type="entry name" value="Peptidase_S8_Ser-AS"/>
</dbReference>
<keyword evidence="11" id="KW-1185">Reference proteome</keyword>
<feature type="active site" description="Charge relay system" evidence="5 6">
    <location>
        <position position="161"/>
    </location>
</feature>
<dbReference type="Pfam" id="PF01483">
    <property type="entry name" value="P_proprotein"/>
    <property type="match status" value="1"/>
</dbReference>
<evidence type="ECO:0000313" key="11">
    <source>
        <dbReference type="Proteomes" id="UP000533598"/>
    </source>
</evidence>
<reference evidence="10 11" key="1">
    <citation type="submission" date="2020-08" db="EMBL/GenBank/DDBJ databases">
        <title>Sequencing the genomes of 1000 actinobacteria strains.</title>
        <authorList>
            <person name="Klenk H.-P."/>
        </authorList>
    </citation>
    <scope>NUCLEOTIDE SEQUENCE [LARGE SCALE GENOMIC DNA]</scope>
    <source>
        <strain evidence="10 11">DSM 44230</strain>
    </source>
</reference>
<evidence type="ECO:0000256" key="8">
    <source>
        <dbReference type="SAM" id="SignalP"/>
    </source>
</evidence>
<dbReference type="PROSITE" id="PS51892">
    <property type="entry name" value="SUBTILASE"/>
    <property type="match status" value="1"/>
</dbReference>
<dbReference type="SUPFAM" id="SSF52743">
    <property type="entry name" value="Subtilisin-like"/>
    <property type="match status" value="1"/>
</dbReference>
<keyword evidence="8" id="KW-0732">Signal</keyword>
<evidence type="ECO:0000256" key="5">
    <source>
        <dbReference type="PIRSR" id="PIRSR615500-1"/>
    </source>
</evidence>
<dbReference type="AlphaFoldDB" id="A0A7W7CIH5"/>
<dbReference type="InterPro" id="IPR034193">
    <property type="entry name" value="PCSK9_ProteinaseK-like"/>
</dbReference>
<dbReference type="CDD" id="cd04077">
    <property type="entry name" value="Peptidases_S8_PCSK9_ProteinaseK_like"/>
    <property type="match status" value="1"/>
</dbReference>
<organism evidence="10 11">
    <name type="scientific">Crossiella cryophila</name>
    <dbReference type="NCBI Taxonomy" id="43355"/>
    <lineage>
        <taxon>Bacteria</taxon>
        <taxon>Bacillati</taxon>
        <taxon>Actinomycetota</taxon>
        <taxon>Actinomycetes</taxon>
        <taxon>Pseudonocardiales</taxon>
        <taxon>Pseudonocardiaceae</taxon>
        <taxon>Crossiella</taxon>
    </lineage>
</organism>
<dbReference type="InterPro" id="IPR015500">
    <property type="entry name" value="Peptidase_S8_subtilisin-rel"/>
</dbReference>
<dbReference type="InterPro" id="IPR010259">
    <property type="entry name" value="S8pro/Inhibitor_I9"/>
</dbReference>
<proteinExistence type="inferred from homology"/>
<evidence type="ECO:0000259" key="9">
    <source>
        <dbReference type="PROSITE" id="PS51829"/>
    </source>
</evidence>
<feature type="active site" description="Charge relay system" evidence="5 6">
    <location>
        <position position="351"/>
    </location>
</feature>
<dbReference type="FunFam" id="3.40.50.200:FF:000014">
    <property type="entry name" value="Proteinase K"/>
    <property type="match status" value="1"/>
</dbReference>
<evidence type="ECO:0000256" key="3">
    <source>
        <dbReference type="ARBA" id="ARBA00022801"/>
    </source>
</evidence>
<feature type="signal peptide" evidence="8">
    <location>
        <begin position="1"/>
        <end position="25"/>
    </location>
</feature>
<comment type="caution">
    <text evidence="10">The sequence shown here is derived from an EMBL/GenBank/DDBJ whole genome shotgun (WGS) entry which is preliminary data.</text>
</comment>
<dbReference type="Pfam" id="PF00082">
    <property type="entry name" value="Peptidase_S8"/>
    <property type="match status" value="1"/>
</dbReference>
<dbReference type="PROSITE" id="PS00138">
    <property type="entry name" value="SUBTILASE_SER"/>
    <property type="match status" value="1"/>
</dbReference>
<dbReference type="InterPro" id="IPR008979">
    <property type="entry name" value="Galactose-bd-like_sf"/>
</dbReference>
<comment type="similarity">
    <text evidence="1 6 7">Belongs to the peptidase S8 family.</text>
</comment>
<dbReference type="PANTHER" id="PTHR43806">
    <property type="entry name" value="PEPTIDASE S8"/>
    <property type="match status" value="1"/>
</dbReference>
<evidence type="ECO:0000256" key="2">
    <source>
        <dbReference type="ARBA" id="ARBA00022670"/>
    </source>
</evidence>
<dbReference type="InterPro" id="IPR022398">
    <property type="entry name" value="Peptidase_S8_His-AS"/>
</dbReference>
<dbReference type="InterPro" id="IPR002884">
    <property type="entry name" value="P_dom"/>
</dbReference>
<dbReference type="PROSITE" id="PS00137">
    <property type="entry name" value="SUBTILASE_HIS"/>
    <property type="match status" value="1"/>
</dbReference>
<dbReference type="PROSITE" id="PS00136">
    <property type="entry name" value="SUBTILASE_ASP"/>
    <property type="match status" value="1"/>
</dbReference>
<dbReference type="InterPro" id="IPR036852">
    <property type="entry name" value="Peptidase_S8/S53_dom_sf"/>
</dbReference>
<dbReference type="GO" id="GO:0004252">
    <property type="term" value="F:serine-type endopeptidase activity"/>
    <property type="evidence" value="ECO:0007669"/>
    <property type="project" value="UniProtKB-UniRule"/>
</dbReference>
<accession>A0A7W7CIH5</accession>
<gene>
    <name evidence="10" type="ORF">HNR67_007720</name>
</gene>
<dbReference type="Pfam" id="PF05922">
    <property type="entry name" value="Inhibitor_I9"/>
    <property type="match status" value="1"/>
</dbReference>
<evidence type="ECO:0000256" key="6">
    <source>
        <dbReference type="PROSITE-ProRule" id="PRU01240"/>
    </source>
</evidence>
<dbReference type="Gene3D" id="3.30.70.80">
    <property type="entry name" value="Peptidase S8 propeptide/proteinase inhibitor I9"/>
    <property type="match status" value="1"/>
</dbReference>
<keyword evidence="2 6" id="KW-0645">Protease</keyword>
<dbReference type="PRINTS" id="PR00723">
    <property type="entry name" value="SUBTILISIN"/>
</dbReference>
<dbReference type="InterPro" id="IPR023827">
    <property type="entry name" value="Peptidase_S8_Asp-AS"/>
</dbReference>
<protein>
    <submittedName>
        <fullName evidence="10">Subtilisin family serine protease</fullName>
    </submittedName>
</protein>
<dbReference type="Gene3D" id="3.40.50.200">
    <property type="entry name" value="Peptidase S8/S53 domain"/>
    <property type="match status" value="1"/>
</dbReference>
<dbReference type="Proteomes" id="UP000533598">
    <property type="component" value="Unassembled WGS sequence"/>
</dbReference>
<feature type="domain" description="P/Homo B" evidence="9">
    <location>
        <begin position="408"/>
        <end position="525"/>
    </location>
</feature>
<dbReference type="SUPFAM" id="SSF54897">
    <property type="entry name" value="Protease propeptides/inhibitors"/>
    <property type="match status" value="1"/>
</dbReference>
<evidence type="ECO:0000256" key="4">
    <source>
        <dbReference type="ARBA" id="ARBA00022825"/>
    </source>
</evidence>
<evidence type="ECO:0000313" key="10">
    <source>
        <dbReference type="EMBL" id="MBB4681602.1"/>
    </source>
</evidence>
<dbReference type="SUPFAM" id="SSF49785">
    <property type="entry name" value="Galactose-binding domain-like"/>
    <property type="match status" value="1"/>
</dbReference>
<dbReference type="RefSeq" id="WP_221490197.1">
    <property type="nucleotide sequence ID" value="NZ_BAAAUI010000014.1"/>
</dbReference>
<dbReference type="InterPro" id="IPR050131">
    <property type="entry name" value="Peptidase_S8_subtilisin-like"/>
</dbReference>
<evidence type="ECO:0000256" key="1">
    <source>
        <dbReference type="ARBA" id="ARBA00011073"/>
    </source>
</evidence>
<dbReference type="Gene3D" id="2.60.120.260">
    <property type="entry name" value="Galactose-binding domain-like"/>
    <property type="match status" value="1"/>
</dbReference>
<keyword evidence="4 6" id="KW-0720">Serine protease</keyword>
<keyword evidence="3 6" id="KW-0378">Hydrolase</keyword>
<feature type="active site" description="Charge relay system" evidence="5 6">
    <location>
        <position position="194"/>
    </location>
</feature>
<dbReference type="PANTHER" id="PTHR43806:SF11">
    <property type="entry name" value="CEREVISIN-RELATED"/>
    <property type="match status" value="1"/>
</dbReference>
<dbReference type="InterPro" id="IPR037045">
    <property type="entry name" value="S8pro/Inhibitor_I9_sf"/>
</dbReference>
<sequence>MSGTRDWRGKAVAVTLLAAATTAMAALPAVAAPEAAIRNAGGEGAVPNSFIVVLKDSAEVRATSVATVASDLASTYGAKVGRTYDTALRGFSVTAGESQARRLAADPNVAFVEQNRTVSISGTQPNPPSWGLDRIDQRSLPLNQSYTYPVDGAGVSVHVIDTGIRVTHQDFGGRAVSGYDFIDNDTNADDCQGHGTHVAGTVGGTAHGVAKAAKLVAVRVLNCQGSGTYEQVIAGINWVANNAVKPAAANMSLGGGASDAVDAAVRGGIAKGVTFALAAGNGDPFGRPLDACTVSPARTQEAITVGATDINDNKATFSNFGTCVDIFAPGVNITSAWKDNDTITRTISGTSMAAPHVAGAAALILQANPAFTPQQVRDAMVNAATPDKVIGPGTGSPNKLLFVGEGGTVPPPTCTVTNDTDIPVPDLATVESPVTVANCAGNAGNVTVDVNIKHTWRGDLVVDLLAPDGTPYRLKNSSGSDSADDVVGSFTANAAGKAKNGVWKLRVQDVARADTGTILTWTIKL</sequence>
<dbReference type="PROSITE" id="PS51829">
    <property type="entry name" value="P_HOMO_B"/>
    <property type="match status" value="1"/>
</dbReference>
<dbReference type="InterPro" id="IPR000209">
    <property type="entry name" value="Peptidase_S8/S53_dom"/>
</dbReference>